<protein>
    <submittedName>
        <fullName evidence="11">Substrate-binding domain-containing protein</fullName>
    </submittedName>
</protein>
<feature type="transmembrane region" description="Helical" evidence="9">
    <location>
        <begin position="42"/>
        <end position="64"/>
    </location>
</feature>
<dbReference type="Gene3D" id="3.40.190.10">
    <property type="entry name" value="Periplasmic binding protein-like II"/>
    <property type="match status" value="2"/>
</dbReference>
<keyword evidence="9" id="KW-1133">Transmembrane helix</keyword>
<dbReference type="GO" id="GO:0005886">
    <property type="term" value="C:plasma membrane"/>
    <property type="evidence" value="ECO:0007669"/>
    <property type="project" value="UniProtKB-SubCell"/>
</dbReference>
<evidence type="ECO:0000313" key="12">
    <source>
        <dbReference type="Proteomes" id="UP000823913"/>
    </source>
</evidence>
<evidence type="ECO:0000256" key="6">
    <source>
        <dbReference type="ARBA" id="ARBA00022729"/>
    </source>
</evidence>
<reference evidence="11" key="2">
    <citation type="journal article" date="2021" name="PeerJ">
        <title>Extensive microbial diversity within the chicken gut microbiome revealed by metagenomics and culture.</title>
        <authorList>
            <person name="Gilroy R."/>
            <person name="Ravi A."/>
            <person name="Getino M."/>
            <person name="Pursley I."/>
            <person name="Horton D.L."/>
            <person name="Alikhan N.F."/>
            <person name="Baker D."/>
            <person name="Gharbi K."/>
            <person name="Hall N."/>
            <person name="Watson M."/>
            <person name="Adriaenssens E.M."/>
            <person name="Foster-Nyarko E."/>
            <person name="Jarju S."/>
            <person name="Secka A."/>
            <person name="Antonio M."/>
            <person name="Oren A."/>
            <person name="Chaudhuri R.R."/>
            <person name="La Ragione R."/>
            <person name="Hildebrand F."/>
            <person name="Pallen M.J."/>
        </authorList>
    </citation>
    <scope>NUCLEOTIDE SEQUENCE</scope>
    <source>
        <strain evidence="11">ChiW16-3235</strain>
    </source>
</reference>
<keyword evidence="8" id="KW-0449">Lipoprotein</keyword>
<comment type="subunit">
    <text evidence="4">The complex is composed of two ATP-binding proteins (PstB), two transmembrane proteins (PstC and PstA) and a solute-binding protein (PstS).</text>
</comment>
<evidence type="ECO:0000256" key="1">
    <source>
        <dbReference type="ARBA" id="ARBA00002841"/>
    </source>
</evidence>
<keyword evidence="9" id="KW-0472">Membrane</keyword>
<evidence type="ECO:0000256" key="5">
    <source>
        <dbReference type="ARBA" id="ARBA00022592"/>
    </source>
</evidence>
<reference evidence="11" key="1">
    <citation type="submission" date="2020-10" db="EMBL/GenBank/DDBJ databases">
        <authorList>
            <person name="Gilroy R."/>
        </authorList>
    </citation>
    <scope>NUCLEOTIDE SEQUENCE</scope>
    <source>
        <strain evidence="11">ChiW16-3235</strain>
    </source>
</reference>
<comment type="function">
    <text evidence="1">Part of the ABC transporter complex PstSACB involved in phosphate import.</text>
</comment>
<dbReference type="InterPro" id="IPR024370">
    <property type="entry name" value="PBP_domain"/>
</dbReference>
<comment type="similarity">
    <text evidence="3">Belongs to the PstS family.</text>
</comment>
<evidence type="ECO:0000256" key="8">
    <source>
        <dbReference type="ARBA" id="ARBA00023288"/>
    </source>
</evidence>
<sequence>MTTKSKIKLAARIVGTAAVAAAALGVLGVFGYLQQLTQIDNFIGALPVSFAVMFAVAAIALIWIKHTRSTAPVSIALAAVIALSAALFPNSLYGNWWINYYTIDSSGASPDLSVYAPFEEDSLAAVLDEPCTLCLDGELPVLDGATALYPVYAAFAQAVYNPEDYTPDCVRCTNTIKAYSSIISGDADVIFVAAPSEGQLEEAQKAGVELCFTPIALEAFVFITGKSNPVESLTVQQIRNIYSGKTARWSTLGWDEGGRIVAFRRPEGSGSESGLYNLVMNDSPVFVPQPLPDLSLVGTNSLMQQVSVEWNGVQPALGYSYRYFATQMYPNPDAKLLAIDGYAPTNENIRTKKYPYIAEVYAVTNGNPQGDVKKLIDWILSPQGQLLIEKTGYTPID</sequence>
<comment type="caution">
    <text evidence="11">The sequence shown here is derived from an EMBL/GenBank/DDBJ whole genome shotgun (WGS) entry which is preliminary data.</text>
</comment>
<name>A0A9D1E6C0_9FIRM</name>
<evidence type="ECO:0000256" key="2">
    <source>
        <dbReference type="ARBA" id="ARBA00004193"/>
    </source>
</evidence>
<dbReference type="Proteomes" id="UP000823913">
    <property type="component" value="Unassembled WGS sequence"/>
</dbReference>
<dbReference type="GO" id="GO:0006817">
    <property type="term" value="P:phosphate ion transport"/>
    <property type="evidence" value="ECO:0007669"/>
    <property type="project" value="UniProtKB-KW"/>
</dbReference>
<keyword evidence="9" id="KW-0812">Transmembrane</keyword>
<dbReference type="AlphaFoldDB" id="A0A9D1E6C0"/>
<keyword evidence="5" id="KW-0592">Phosphate transport</keyword>
<proteinExistence type="inferred from homology"/>
<feature type="domain" description="PBP" evidence="10">
    <location>
        <begin position="143"/>
        <end position="382"/>
    </location>
</feature>
<dbReference type="InterPro" id="IPR050811">
    <property type="entry name" value="Phosphate_ABC_transporter"/>
</dbReference>
<evidence type="ECO:0000313" key="11">
    <source>
        <dbReference type="EMBL" id="HIR67006.1"/>
    </source>
</evidence>
<keyword evidence="7" id="KW-0564">Palmitate</keyword>
<comment type="subcellular location">
    <subcellularLocation>
        <location evidence="2">Cell membrane</location>
        <topology evidence="2">Lipid-anchor</topology>
    </subcellularLocation>
</comment>
<keyword evidence="6" id="KW-0732">Signal</keyword>
<feature type="transmembrane region" description="Helical" evidence="9">
    <location>
        <begin position="9"/>
        <end position="30"/>
    </location>
</feature>
<evidence type="ECO:0000256" key="7">
    <source>
        <dbReference type="ARBA" id="ARBA00023139"/>
    </source>
</evidence>
<dbReference type="EMBL" id="DVHK01000071">
    <property type="protein sequence ID" value="HIR67006.1"/>
    <property type="molecule type" value="Genomic_DNA"/>
</dbReference>
<accession>A0A9D1E6C0</accession>
<dbReference type="PANTHER" id="PTHR30570">
    <property type="entry name" value="PERIPLASMIC PHOSPHATE BINDING COMPONENT OF PHOSPHATE ABC TRANSPORTER"/>
    <property type="match status" value="1"/>
</dbReference>
<evidence type="ECO:0000256" key="4">
    <source>
        <dbReference type="ARBA" id="ARBA00011529"/>
    </source>
</evidence>
<gene>
    <name evidence="11" type="ORF">IAB94_03030</name>
</gene>
<dbReference type="PANTHER" id="PTHR30570:SF1">
    <property type="entry name" value="PHOSPHATE-BINDING PROTEIN PSTS"/>
    <property type="match status" value="1"/>
</dbReference>
<dbReference type="Pfam" id="PF12849">
    <property type="entry name" value="PBP_like_2"/>
    <property type="match status" value="1"/>
</dbReference>
<dbReference type="SUPFAM" id="SSF53850">
    <property type="entry name" value="Periplasmic binding protein-like II"/>
    <property type="match status" value="1"/>
</dbReference>
<evidence type="ECO:0000256" key="3">
    <source>
        <dbReference type="ARBA" id="ARBA00008725"/>
    </source>
</evidence>
<keyword evidence="5" id="KW-0813">Transport</keyword>
<feature type="transmembrane region" description="Helical" evidence="9">
    <location>
        <begin position="76"/>
        <end position="98"/>
    </location>
</feature>
<evidence type="ECO:0000256" key="9">
    <source>
        <dbReference type="SAM" id="Phobius"/>
    </source>
</evidence>
<evidence type="ECO:0000259" key="10">
    <source>
        <dbReference type="Pfam" id="PF12849"/>
    </source>
</evidence>
<organism evidence="11 12">
    <name type="scientific">Candidatus Coproplasma avicola</name>
    <dbReference type="NCBI Taxonomy" id="2840744"/>
    <lineage>
        <taxon>Bacteria</taxon>
        <taxon>Bacillati</taxon>
        <taxon>Bacillota</taxon>
        <taxon>Clostridia</taxon>
        <taxon>Eubacteriales</taxon>
        <taxon>Candidatus Coproplasma</taxon>
    </lineage>
</organism>